<reference evidence="1 2" key="1">
    <citation type="journal article" date="2019" name="Nat. Ecol. Evol.">
        <title>Megaphylogeny resolves global patterns of mushroom evolution.</title>
        <authorList>
            <person name="Varga T."/>
            <person name="Krizsan K."/>
            <person name="Foldi C."/>
            <person name="Dima B."/>
            <person name="Sanchez-Garcia M."/>
            <person name="Sanchez-Ramirez S."/>
            <person name="Szollosi G.J."/>
            <person name="Szarkandi J.G."/>
            <person name="Papp V."/>
            <person name="Albert L."/>
            <person name="Andreopoulos W."/>
            <person name="Angelini C."/>
            <person name="Antonin V."/>
            <person name="Barry K.W."/>
            <person name="Bougher N.L."/>
            <person name="Buchanan P."/>
            <person name="Buyck B."/>
            <person name="Bense V."/>
            <person name="Catcheside P."/>
            <person name="Chovatia M."/>
            <person name="Cooper J."/>
            <person name="Damon W."/>
            <person name="Desjardin D."/>
            <person name="Finy P."/>
            <person name="Geml J."/>
            <person name="Haridas S."/>
            <person name="Hughes K."/>
            <person name="Justo A."/>
            <person name="Karasinski D."/>
            <person name="Kautmanova I."/>
            <person name="Kiss B."/>
            <person name="Kocsube S."/>
            <person name="Kotiranta H."/>
            <person name="LaButti K.M."/>
            <person name="Lechner B.E."/>
            <person name="Liimatainen K."/>
            <person name="Lipzen A."/>
            <person name="Lukacs Z."/>
            <person name="Mihaltcheva S."/>
            <person name="Morgado L.N."/>
            <person name="Niskanen T."/>
            <person name="Noordeloos M.E."/>
            <person name="Ohm R.A."/>
            <person name="Ortiz-Santana B."/>
            <person name="Ovrebo C."/>
            <person name="Racz N."/>
            <person name="Riley R."/>
            <person name="Savchenko A."/>
            <person name="Shiryaev A."/>
            <person name="Soop K."/>
            <person name="Spirin V."/>
            <person name="Szebenyi C."/>
            <person name="Tomsovsky M."/>
            <person name="Tulloss R.E."/>
            <person name="Uehling J."/>
            <person name="Grigoriev I.V."/>
            <person name="Vagvolgyi C."/>
            <person name="Papp T."/>
            <person name="Martin F.M."/>
            <person name="Miettinen O."/>
            <person name="Hibbett D.S."/>
            <person name="Nagy L.G."/>
        </authorList>
    </citation>
    <scope>NUCLEOTIDE SEQUENCE [LARGE SCALE GENOMIC DNA]</scope>
    <source>
        <strain evidence="1 2">CBS 962.96</strain>
    </source>
</reference>
<dbReference type="PANTHER" id="PTHR33096:SF1">
    <property type="entry name" value="CXC1-LIKE CYSTEINE CLUSTER ASSOCIATED WITH KDZ TRANSPOSASES DOMAIN-CONTAINING PROTEIN"/>
    <property type="match status" value="1"/>
</dbReference>
<evidence type="ECO:0000313" key="1">
    <source>
        <dbReference type="EMBL" id="THU75168.1"/>
    </source>
</evidence>
<dbReference type="OrthoDB" id="2976829at2759"/>
<name>A0A4S8KJA0_DENBC</name>
<proteinExistence type="predicted"/>
<gene>
    <name evidence="1" type="ORF">K435DRAFT_707584</name>
</gene>
<keyword evidence="2" id="KW-1185">Reference proteome</keyword>
<organism evidence="1 2">
    <name type="scientific">Dendrothele bispora (strain CBS 962.96)</name>
    <dbReference type="NCBI Taxonomy" id="1314807"/>
    <lineage>
        <taxon>Eukaryota</taxon>
        <taxon>Fungi</taxon>
        <taxon>Dikarya</taxon>
        <taxon>Basidiomycota</taxon>
        <taxon>Agaricomycotina</taxon>
        <taxon>Agaricomycetes</taxon>
        <taxon>Agaricomycetidae</taxon>
        <taxon>Agaricales</taxon>
        <taxon>Agaricales incertae sedis</taxon>
        <taxon>Dendrothele</taxon>
    </lineage>
</organism>
<dbReference type="AlphaFoldDB" id="A0A4S8KJA0"/>
<protein>
    <submittedName>
        <fullName evidence="1">Uncharacterized protein</fullName>
    </submittedName>
</protein>
<feature type="non-terminal residue" evidence="1">
    <location>
        <position position="1"/>
    </location>
</feature>
<sequence>RMNARSIKIRLRERLRARKFEFDRLERSYRKQQSEQRLDNHTREAIQRREPGIANLATKYNKLCDEMAELIRRRKAPRSAVVPKKIERTTLFDLDVDEEIWQDVSLRDDDEDPPLWLCNENVRKGIRAMLELERCDEEMTRLRMQRRALQEWFIDEWNVINKACDHTGE</sequence>
<evidence type="ECO:0000313" key="2">
    <source>
        <dbReference type="Proteomes" id="UP000297245"/>
    </source>
</evidence>
<accession>A0A4S8KJA0</accession>
<dbReference type="Proteomes" id="UP000297245">
    <property type="component" value="Unassembled WGS sequence"/>
</dbReference>
<dbReference type="PANTHER" id="PTHR33096">
    <property type="entry name" value="CXC2 DOMAIN-CONTAINING PROTEIN"/>
    <property type="match status" value="1"/>
</dbReference>
<dbReference type="EMBL" id="ML182762">
    <property type="protein sequence ID" value="THU75168.1"/>
    <property type="molecule type" value="Genomic_DNA"/>
</dbReference>